<protein>
    <submittedName>
        <fullName evidence="1">TetR/AcrR family transcriptional regulator</fullName>
    </submittedName>
</protein>
<dbReference type="InterPro" id="IPR009057">
    <property type="entry name" value="Homeodomain-like_sf"/>
</dbReference>
<dbReference type="EMBL" id="CP092365">
    <property type="protein sequence ID" value="ULN51806.1"/>
    <property type="molecule type" value="Genomic_DNA"/>
</dbReference>
<name>A0ABY3U0Y1_9MYCO</name>
<evidence type="ECO:0000313" key="2">
    <source>
        <dbReference type="Proteomes" id="UP001055200"/>
    </source>
</evidence>
<keyword evidence="2" id="KW-1185">Reference proteome</keyword>
<dbReference type="Gene3D" id="1.10.357.10">
    <property type="entry name" value="Tetracycline Repressor, domain 2"/>
    <property type="match status" value="1"/>
</dbReference>
<proteinExistence type="predicted"/>
<organism evidence="1 2">
    <name type="scientific">Mycolicibacillus parakoreensis</name>
    <dbReference type="NCBI Taxonomy" id="1069221"/>
    <lineage>
        <taxon>Bacteria</taxon>
        <taxon>Bacillati</taxon>
        <taxon>Actinomycetota</taxon>
        <taxon>Actinomycetes</taxon>
        <taxon>Mycobacteriales</taxon>
        <taxon>Mycobacteriaceae</taxon>
        <taxon>Mycolicibacillus</taxon>
    </lineage>
</organism>
<dbReference type="SUPFAM" id="SSF46689">
    <property type="entry name" value="Homeodomain-like"/>
    <property type="match status" value="1"/>
</dbReference>
<sequence length="210" mass="22690">MGVAAGRVYAGQNAVERATRRRNQLIEAALELLGTAATFSVTSVIARSGLAPRYFYDSFANLDELQHALYDTLIAEAERRSQAALARTGRRRARVRARAVLREMVAFALDDPRRGRVLFTVSMGSPVLGARREDEVRRFATLMSFHALAGEAQNGPSSRAVALAASFAMGGFVEIVSQALDDVANVDQEQLADDLTELFLGCARAGSQIG</sequence>
<evidence type="ECO:0000313" key="1">
    <source>
        <dbReference type="EMBL" id="ULN51806.1"/>
    </source>
</evidence>
<dbReference type="Proteomes" id="UP001055200">
    <property type="component" value="Chromosome"/>
</dbReference>
<reference evidence="1" key="1">
    <citation type="submission" date="2022-08" db="EMBL/GenBank/DDBJ databases">
        <title>Complete genome sequence of 14 non-tuberculosis mycobacteria type-strains.</title>
        <authorList>
            <person name="Igarashi Y."/>
            <person name="Osugi A."/>
            <person name="Mitarai S."/>
        </authorList>
    </citation>
    <scope>NUCLEOTIDE SEQUENCE</scope>
    <source>
        <strain evidence="1">DSM 45575</strain>
    </source>
</reference>
<accession>A0ABY3U0Y1</accession>
<gene>
    <name evidence="1" type="ORF">MIU77_13025</name>
</gene>
<dbReference type="RefSeq" id="WP_240170088.1">
    <property type="nucleotide sequence ID" value="NZ_CP092365.1"/>
</dbReference>